<evidence type="ECO:0000313" key="3">
    <source>
        <dbReference type="EMBL" id="KAA1417926.1"/>
    </source>
</evidence>
<keyword evidence="1" id="KW-1133">Transmembrane helix</keyword>
<dbReference type="RefSeq" id="WP_149729146.1">
    <property type="nucleotide sequence ID" value="NZ_VUJV01000004.1"/>
</dbReference>
<sequence>MRDGLAGLTLRGRAFIAAGATAIVCAVLLGQSNLTRIGVLIIALPLASAFVIGRRRYALTAGRGVHPRMVAAGQPARIDLDLVNEGRSSAGALLVEDQVPYALGTRPRFVLQGIARQWRRRVSYQVRSDVRGRFEIGPLTIRIADPFGLVEIRRAVPGTAPLVVTPRTVALPRTPIVGGWSGSGEHRPQVFAAGSAEDVSVREYRRGDELRRVHWRSSARMGDLMVRREEQPWEARATVLLDNRLRAHRGQGLGSSFEYGVVAAASLVLHLDQHGYAVRLVLADGSGADETSTAVLERLALVSTTHHASIDVGWTGDQTRGGLVVAVLGGIEQHDVVPLKQIRHDAGTALALVLDVEQWVGRGTPDVDGAPSATALGFRSVTVGPRDRLDSAWRDLGRAGRNR</sequence>
<accession>A0A5B1LBU1</accession>
<keyword evidence="1" id="KW-0812">Transmembrane</keyword>
<organism evidence="3 4">
    <name type="scientific">Nocardioides humilatus</name>
    <dbReference type="NCBI Taxonomy" id="2607660"/>
    <lineage>
        <taxon>Bacteria</taxon>
        <taxon>Bacillati</taxon>
        <taxon>Actinomycetota</taxon>
        <taxon>Actinomycetes</taxon>
        <taxon>Propionibacteriales</taxon>
        <taxon>Nocardioidaceae</taxon>
        <taxon>Nocardioides</taxon>
    </lineage>
</organism>
<feature type="domain" description="DUF58" evidence="2">
    <location>
        <begin position="200"/>
        <end position="284"/>
    </location>
</feature>
<evidence type="ECO:0000256" key="1">
    <source>
        <dbReference type="SAM" id="Phobius"/>
    </source>
</evidence>
<gene>
    <name evidence="3" type="ORF">F0U44_14910</name>
</gene>
<keyword evidence="4" id="KW-1185">Reference proteome</keyword>
<comment type="caution">
    <text evidence="3">The sequence shown here is derived from an EMBL/GenBank/DDBJ whole genome shotgun (WGS) entry which is preliminary data.</text>
</comment>
<reference evidence="3 4" key="1">
    <citation type="submission" date="2019-09" db="EMBL/GenBank/DDBJ databases">
        <title>Nocardioides panacisoli sp. nov., isolated from the soil of a ginseng field.</title>
        <authorList>
            <person name="Cho C."/>
        </authorList>
    </citation>
    <scope>NUCLEOTIDE SEQUENCE [LARGE SCALE GENOMIC DNA]</scope>
    <source>
        <strain evidence="3 4">BN130099</strain>
    </source>
</reference>
<dbReference type="AlphaFoldDB" id="A0A5B1LBU1"/>
<keyword evidence="1" id="KW-0472">Membrane</keyword>
<dbReference type="InterPro" id="IPR002881">
    <property type="entry name" value="DUF58"/>
</dbReference>
<dbReference type="PANTHER" id="PTHR34351:SF1">
    <property type="entry name" value="SLR1927 PROTEIN"/>
    <property type="match status" value="1"/>
</dbReference>
<feature type="transmembrane region" description="Helical" evidence="1">
    <location>
        <begin position="36"/>
        <end position="53"/>
    </location>
</feature>
<reference evidence="3 4" key="2">
    <citation type="submission" date="2019-09" db="EMBL/GenBank/DDBJ databases">
        <authorList>
            <person name="Jin C."/>
        </authorList>
    </citation>
    <scope>NUCLEOTIDE SEQUENCE [LARGE SCALE GENOMIC DNA]</scope>
    <source>
        <strain evidence="3 4">BN130099</strain>
    </source>
</reference>
<dbReference type="Pfam" id="PF01882">
    <property type="entry name" value="DUF58"/>
    <property type="match status" value="1"/>
</dbReference>
<protein>
    <submittedName>
        <fullName evidence="3">DUF58 domain-containing protein</fullName>
    </submittedName>
</protein>
<dbReference type="Proteomes" id="UP000325003">
    <property type="component" value="Unassembled WGS sequence"/>
</dbReference>
<evidence type="ECO:0000313" key="4">
    <source>
        <dbReference type="Proteomes" id="UP000325003"/>
    </source>
</evidence>
<evidence type="ECO:0000259" key="2">
    <source>
        <dbReference type="Pfam" id="PF01882"/>
    </source>
</evidence>
<dbReference type="PANTHER" id="PTHR34351">
    <property type="entry name" value="SLR1927 PROTEIN-RELATED"/>
    <property type="match status" value="1"/>
</dbReference>
<proteinExistence type="predicted"/>
<feature type="transmembrane region" description="Helical" evidence="1">
    <location>
        <begin position="12"/>
        <end position="30"/>
    </location>
</feature>
<dbReference type="EMBL" id="VUJV01000004">
    <property type="protein sequence ID" value="KAA1417926.1"/>
    <property type="molecule type" value="Genomic_DNA"/>
</dbReference>
<name>A0A5B1LBU1_9ACTN</name>